<gene>
    <name evidence="1" type="ORF">POPTR_001G173400v4</name>
</gene>
<organism evidence="1 2">
    <name type="scientific">Populus trichocarpa</name>
    <name type="common">Western balsam poplar</name>
    <name type="synonym">Populus balsamifera subsp. trichocarpa</name>
    <dbReference type="NCBI Taxonomy" id="3694"/>
    <lineage>
        <taxon>Eukaryota</taxon>
        <taxon>Viridiplantae</taxon>
        <taxon>Streptophyta</taxon>
        <taxon>Embryophyta</taxon>
        <taxon>Tracheophyta</taxon>
        <taxon>Spermatophyta</taxon>
        <taxon>Magnoliopsida</taxon>
        <taxon>eudicotyledons</taxon>
        <taxon>Gunneridae</taxon>
        <taxon>Pentapetalae</taxon>
        <taxon>rosids</taxon>
        <taxon>fabids</taxon>
        <taxon>Malpighiales</taxon>
        <taxon>Salicaceae</taxon>
        <taxon>Saliceae</taxon>
        <taxon>Populus</taxon>
    </lineage>
</organism>
<evidence type="ECO:0000313" key="1">
    <source>
        <dbReference type="EMBL" id="KAI9401803.1"/>
    </source>
</evidence>
<protein>
    <submittedName>
        <fullName evidence="1">Uncharacterized protein</fullName>
    </submittedName>
</protein>
<evidence type="ECO:0000313" key="2">
    <source>
        <dbReference type="Proteomes" id="UP000006729"/>
    </source>
</evidence>
<sequence>MCNTSYRHSNCHDQFRKSSVSSPSTEMLQEIPSVSNRIREELQLLEQRGHYECELQPKLCCPPCRGEIYGWTVVKPAREFMNSKLWSCSLETCDFIGNYSELRKHARSDHPFIQPSKVDPQRQRDWTNFEYERDVEDMVTLLALTREEQEELGRDFDELPAMISPHSIDEDEENEDRYSGDPDQVVNSSNPYDYPVVIMNIQFTNQLSRSMLPLDYDMEASNTSRQTSNFIPNNRNMLPAQAMKWGLVMTIDEPTILGGTTVLGVIFQRGCGMVETAIDRMIVLAEIIILVGTTILGTIAWKDYGLGADLQRGCPEL</sequence>
<comment type="caution">
    <text evidence="1">The sequence shown here is derived from an EMBL/GenBank/DDBJ whole genome shotgun (WGS) entry which is preliminary data.</text>
</comment>
<name>A0ACC0TJU7_POPTR</name>
<reference evidence="1 2" key="1">
    <citation type="journal article" date="2006" name="Science">
        <title>The genome of black cottonwood, Populus trichocarpa (Torr. &amp; Gray).</title>
        <authorList>
            <person name="Tuskan G.A."/>
            <person name="Difazio S."/>
            <person name="Jansson S."/>
            <person name="Bohlmann J."/>
            <person name="Grigoriev I."/>
            <person name="Hellsten U."/>
            <person name="Putnam N."/>
            <person name="Ralph S."/>
            <person name="Rombauts S."/>
            <person name="Salamov A."/>
            <person name="Schein J."/>
            <person name="Sterck L."/>
            <person name="Aerts A."/>
            <person name="Bhalerao R.R."/>
            <person name="Bhalerao R.P."/>
            <person name="Blaudez D."/>
            <person name="Boerjan W."/>
            <person name="Brun A."/>
            <person name="Brunner A."/>
            <person name="Busov V."/>
            <person name="Campbell M."/>
            <person name="Carlson J."/>
            <person name="Chalot M."/>
            <person name="Chapman J."/>
            <person name="Chen G.L."/>
            <person name="Cooper D."/>
            <person name="Coutinho P.M."/>
            <person name="Couturier J."/>
            <person name="Covert S."/>
            <person name="Cronk Q."/>
            <person name="Cunningham R."/>
            <person name="Davis J."/>
            <person name="Degroeve S."/>
            <person name="Dejardin A."/>
            <person name="Depamphilis C."/>
            <person name="Detter J."/>
            <person name="Dirks B."/>
            <person name="Dubchak I."/>
            <person name="Duplessis S."/>
            <person name="Ehlting J."/>
            <person name="Ellis B."/>
            <person name="Gendler K."/>
            <person name="Goodstein D."/>
            <person name="Gribskov M."/>
            <person name="Grimwood J."/>
            <person name="Groover A."/>
            <person name="Gunter L."/>
            <person name="Hamberger B."/>
            <person name="Heinze B."/>
            <person name="Helariutta Y."/>
            <person name="Henrissat B."/>
            <person name="Holligan D."/>
            <person name="Holt R."/>
            <person name="Huang W."/>
            <person name="Islam-Faridi N."/>
            <person name="Jones S."/>
            <person name="Jones-Rhoades M."/>
            <person name="Jorgensen R."/>
            <person name="Joshi C."/>
            <person name="Kangasjarvi J."/>
            <person name="Karlsson J."/>
            <person name="Kelleher C."/>
            <person name="Kirkpatrick R."/>
            <person name="Kirst M."/>
            <person name="Kohler A."/>
            <person name="Kalluri U."/>
            <person name="Larimer F."/>
            <person name="Leebens-Mack J."/>
            <person name="Leple J.C."/>
            <person name="Locascio P."/>
            <person name="Lou Y."/>
            <person name="Lucas S."/>
            <person name="Martin F."/>
            <person name="Montanini B."/>
            <person name="Napoli C."/>
            <person name="Nelson D.R."/>
            <person name="Nelson C."/>
            <person name="Nieminen K."/>
            <person name="Nilsson O."/>
            <person name="Pereda V."/>
            <person name="Peter G."/>
            <person name="Philippe R."/>
            <person name="Pilate G."/>
            <person name="Poliakov A."/>
            <person name="Razumovskaya J."/>
            <person name="Richardson P."/>
            <person name="Rinaldi C."/>
            <person name="Ritland K."/>
            <person name="Rouze P."/>
            <person name="Ryaboy D."/>
            <person name="Schmutz J."/>
            <person name="Schrader J."/>
            <person name="Segerman B."/>
            <person name="Shin H."/>
            <person name="Siddiqui A."/>
            <person name="Sterky F."/>
            <person name="Terry A."/>
            <person name="Tsai C.J."/>
            <person name="Uberbacher E."/>
            <person name="Unneberg P."/>
            <person name="Vahala J."/>
            <person name="Wall K."/>
            <person name="Wessler S."/>
            <person name="Yang G."/>
            <person name="Yin T."/>
            <person name="Douglas C."/>
            <person name="Marra M."/>
            <person name="Sandberg G."/>
            <person name="Van de Peer Y."/>
            <person name="Rokhsar D."/>
        </authorList>
    </citation>
    <scope>NUCLEOTIDE SEQUENCE [LARGE SCALE GENOMIC DNA]</scope>
    <source>
        <strain evidence="2">cv. Nisqually</strain>
    </source>
</reference>
<accession>A0ACC0TJU7</accession>
<dbReference type="Proteomes" id="UP000006729">
    <property type="component" value="Chromosome 1"/>
</dbReference>
<keyword evidence="2" id="KW-1185">Reference proteome</keyword>
<dbReference type="EMBL" id="CM009290">
    <property type="protein sequence ID" value="KAI9401803.1"/>
    <property type="molecule type" value="Genomic_DNA"/>
</dbReference>
<proteinExistence type="predicted"/>